<sequence>MNMNMLRPTLLPLVLLAGTPLIAEAQSVPQLRTQAPGYYRMMLGQFEITALSDGTVTIPLNKLLTHISHEEMLRLLAQKNLQPQVETSINAYLINTGERLILVDTGAGPLFGKQAGKLPDNLRAAGYPPEKIDTVLLTHIHADHSGGVSRDGKLVFPNATVYVNQKDVDFWLNPTNSHHVRESEKHTFGQSEDSLQPVISAKRLKTFTGTQQLFPGITAVPAPGHTPGHSLYQIESDGQKLTLWGDTIHAEAVQFPRPMTTIDFDRNMDDAAATRLQVLAEAAQNNEWIGAAHISFPGLGQVKAVYDANGKPNGYRWIPANYSMTGLKY</sequence>
<evidence type="ECO:0000256" key="2">
    <source>
        <dbReference type="ARBA" id="ARBA00022723"/>
    </source>
</evidence>
<evidence type="ECO:0000259" key="6">
    <source>
        <dbReference type="SMART" id="SM00849"/>
    </source>
</evidence>
<dbReference type="PANTHER" id="PTHR42978:SF6">
    <property type="entry name" value="QUORUM-QUENCHING LACTONASE YTNP-RELATED"/>
    <property type="match status" value="1"/>
</dbReference>
<keyword evidence="4" id="KW-0862">Zinc</keyword>
<dbReference type="EMBL" id="SMBY01000010">
    <property type="protein sequence ID" value="TCV04663.1"/>
    <property type="molecule type" value="Genomic_DNA"/>
</dbReference>
<keyword evidence="3 7" id="KW-0378">Hydrolase</keyword>
<dbReference type="SMART" id="SM00849">
    <property type="entry name" value="Lactamase_B"/>
    <property type="match status" value="1"/>
</dbReference>
<dbReference type="AlphaFoldDB" id="A0A4R3VKC6"/>
<dbReference type="Proteomes" id="UP000295433">
    <property type="component" value="Unassembled WGS sequence"/>
</dbReference>
<protein>
    <submittedName>
        <fullName evidence="7">Glyoxylase-like metal-dependent hydrolase (Beta-lactamase superfamily II)</fullName>
    </submittedName>
</protein>
<dbReference type="Gene3D" id="3.60.15.10">
    <property type="entry name" value="Ribonuclease Z/Hydroxyacylglutathione hydrolase-like"/>
    <property type="match status" value="1"/>
</dbReference>
<dbReference type="GO" id="GO:0046872">
    <property type="term" value="F:metal ion binding"/>
    <property type="evidence" value="ECO:0007669"/>
    <property type="project" value="UniProtKB-KW"/>
</dbReference>
<dbReference type="InterPro" id="IPR036866">
    <property type="entry name" value="RibonucZ/Hydroxyglut_hydro"/>
</dbReference>
<dbReference type="InterPro" id="IPR001279">
    <property type="entry name" value="Metallo-B-lactamas"/>
</dbReference>
<feature type="signal peptide" evidence="5">
    <location>
        <begin position="1"/>
        <end position="25"/>
    </location>
</feature>
<evidence type="ECO:0000256" key="4">
    <source>
        <dbReference type="ARBA" id="ARBA00022833"/>
    </source>
</evidence>
<accession>A0A4R3VKC6</accession>
<evidence type="ECO:0000313" key="7">
    <source>
        <dbReference type="EMBL" id="TCV04663.1"/>
    </source>
</evidence>
<comment type="similarity">
    <text evidence="1">Belongs to the metallo-beta-lactamase superfamily.</text>
</comment>
<keyword evidence="2" id="KW-0479">Metal-binding</keyword>
<keyword evidence="8" id="KW-1185">Reference proteome</keyword>
<feature type="domain" description="Metallo-beta-lactamase" evidence="6">
    <location>
        <begin position="88"/>
        <end position="293"/>
    </location>
</feature>
<feature type="chain" id="PRO_5020551897" evidence="5">
    <location>
        <begin position="26"/>
        <end position="329"/>
    </location>
</feature>
<evidence type="ECO:0000256" key="5">
    <source>
        <dbReference type="SAM" id="SignalP"/>
    </source>
</evidence>
<dbReference type="OrthoDB" id="5443440at2"/>
<gene>
    <name evidence="7" type="ORF">EDC54_11052</name>
</gene>
<dbReference type="SUPFAM" id="SSF56281">
    <property type="entry name" value="Metallo-hydrolase/oxidoreductase"/>
    <property type="match status" value="1"/>
</dbReference>
<dbReference type="InterPro" id="IPR051013">
    <property type="entry name" value="MBL_superfamily_lactonases"/>
</dbReference>
<evidence type="ECO:0000313" key="8">
    <source>
        <dbReference type="Proteomes" id="UP000295433"/>
    </source>
</evidence>
<organism evidence="7 8">
    <name type="scientific">Samsonia erythrinae</name>
    <dbReference type="NCBI Taxonomy" id="160434"/>
    <lineage>
        <taxon>Bacteria</taxon>
        <taxon>Pseudomonadati</taxon>
        <taxon>Pseudomonadota</taxon>
        <taxon>Gammaproteobacteria</taxon>
        <taxon>Enterobacterales</taxon>
        <taxon>Pectobacteriaceae</taxon>
        <taxon>Samsonia</taxon>
    </lineage>
</organism>
<keyword evidence="5" id="KW-0732">Signal</keyword>
<dbReference type="CDD" id="cd07720">
    <property type="entry name" value="OPHC2-like_MBL-fold"/>
    <property type="match status" value="1"/>
</dbReference>
<name>A0A4R3VKC6_9GAMM</name>
<evidence type="ECO:0000256" key="1">
    <source>
        <dbReference type="ARBA" id="ARBA00007749"/>
    </source>
</evidence>
<dbReference type="GO" id="GO:0016787">
    <property type="term" value="F:hydrolase activity"/>
    <property type="evidence" value="ECO:0007669"/>
    <property type="project" value="UniProtKB-KW"/>
</dbReference>
<evidence type="ECO:0000256" key="3">
    <source>
        <dbReference type="ARBA" id="ARBA00022801"/>
    </source>
</evidence>
<dbReference type="Pfam" id="PF00753">
    <property type="entry name" value="Lactamase_B"/>
    <property type="match status" value="1"/>
</dbReference>
<proteinExistence type="inferred from homology"/>
<dbReference type="PANTHER" id="PTHR42978">
    <property type="entry name" value="QUORUM-QUENCHING LACTONASE YTNP-RELATED-RELATED"/>
    <property type="match status" value="1"/>
</dbReference>
<reference evidence="7 8" key="1">
    <citation type="submission" date="2019-03" db="EMBL/GenBank/DDBJ databases">
        <title>Genomic Encyclopedia of Type Strains, Phase IV (KMG-IV): sequencing the most valuable type-strain genomes for metagenomic binning, comparative biology and taxonomic classification.</title>
        <authorList>
            <person name="Goeker M."/>
        </authorList>
    </citation>
    <scope>NUCLEOTIDE SEQUENCE [LARGE SCALE GENOMIC DNA]</scope>
    <source>
        <strain evidence="7 8">DSM 16730</strain>
    </source>
</reference>
<comment type="caution">
    <text evidence="7">The sequence shown here is derived from an EMBL/GenBank/DDBJ whole genome shotgun (WGS) entry which is preliminary data.</text>
</comment>